<dbReference type="CDD" id="cd02603">
    <property type="entry name" value="HAD_sEH-N_like"/>
    <property type="match status" value="1"/>
</dbReference>
<organism evidence="1 2">
    <name type="scientific">Tilletia horrida</name>
    <dbReference type="NCBI Taxonomy" id="155126"/>
    <lineage>
        <taxon>Eukaryota</taxon>
        <taxon>Fungi</taxon>
        <taxon>Dikarya</taxon>
        <taxon>Basidiomycota</taxon>
        <taxon>Ustilaginomycotina</taxon>
        <taxon>Exobasidiomycetes</taxon>
        <taxon>Tilletiales</taxon>
        <taxon>Tilletiaceae</taxon>
        <taxon>Tilletia</taxon>
    </lineage>
</organism>
<name>A0AAN6JJQ1_9BASI</name>
<gene>
    <name evidence="1" type="ORF">OC842_004618</name>
</gene>
<evidence type="ECO:0008006" key="3">
    <source>
        <dbReference type="Google" id="ProtNLM"/>
    </source>
</evidence>
<dbReference type="InterPro" id="IPR036412">
    <property type="entry name" value="HAD-like_sf"/>
</dbReference>
<proteinExistence type="predicted"/>
<evidence type="ECO:0000313" key="1">
    <source>
        <dbReference type="EMBL" id="KAK0528254.1"/>
    </source>
</evidence>
<evidence type="ECO:0000313" key="2">
    <source>
        <dbReference type="Proteomes" id="UP001176521"/>
    </source>
</evidence>
<dbReference type="InterPro" id="IPR052898">
    <property type="entry name" value="ACAD10-like"/>
</dbReference>
<dbReference type="NCBIfam" id="TIGR01509">
    <property type="entry name" value="HAD-SF-IA-v3"/>
    <property type="match status" value="1"/>
</dbReference>
<sequence>MHLASFLGGRVTDDSISQDIGGVVVGSPLAAINAYVPAVDRLANVLRFRLMHLLSSDRYEIDRGLPRHWINVAITQQGSEGAFQKFERNELDMYTFYKRFGQELSDASKNNEFYREFCELRGQPVPSNLPESIEIDGRELFGFMMRESFNPDPKMLRAISTLRASGRFKVAALTNNFVPPTVPSGEGSAVPTLEEEVQHLGLGPAFEQLKSFFDMYIESAKVGMRKPDPEFFKYALRALKVEAHETVFLDDIGINLKAARKLGIITIRVSPNSSIPALQELEKIVGMQLVDEEDLQEYEAKVAKRKPQSKL</sequence>
<dbReference type="GO" id="GO:0016791">
    <property type="term" value="F:phosphatase activity"/>
    <property type="evidence" value="ECO:0007669"/>
    <property type="project" value="UniProtKB-ARBA"/>
</dbReference>
<comment type="caution">
    <text evidence="1">The sequence shown here is derived from an EMBL/GenBank/DDBJ whole genome shotgun (WGS) entry which is preliminary data.</text>
</comment>
<dbReference type="AlphaFoldDB" id="A0AAN6JJQ1"/>
<dbReference type="EMBL" id="JAPDMQ010000280">
    <property type="protein sequence ID" value="KAK0528254.1"/>
    <property type="molecule type" value="Genomic_DNA"/>
</dbReference>
<dbReference type="PANTHER" id="PTHR47829">
    <property type="entry name" value="HYDROLASE, PUTATIVE (AFU_ORTHOLOGUE AFUA_1G12880)-RELATED"/>
    <property type="match status" value="1"/>
</dbReference>
<reference evidence="1" key="1">
    <citation type="journal article" date="2023" name="PhytoFront">
        <title>Draft Genome Resources of Seven Strains of Tilletia horrida, Causal Agent of Kernel Smut of Rice.</title>
        <authorList>
            <person name="Khanal S."/>
            <person name="Antony Babu S."/>
            <person name="Zhou X.G."/>
        </authorList>
    </citation>
    <scope>NUCLEOTIDE SEQUENCE</scope>
    <source>
        <strain evidence="1">TX3</strain>
    </source>
</reference>
<dbReference type="SUPFAM" id="SSF56784">
    <property type="entry name" value="HAD-like"/>
    <property type="match status" value="1"/>
</dbReference>
<dbReference type="Gene3D" id="1.10.150.240">
    <property type="entry name" value="Putative phosphatase, domain 2"/>
    <property type="match status" value="1"/>
</dbReference>
<dbReference type="Gene3D" id="3.40.50.1000">
    <property type="entry name" value="HAD superfamily/HAD-like"/>
    <property type="match status" value="1"/>
</dbReference>
<dbReference type="Proteomes" id="UP001176521">
    <property type="component" value="Unassembled WGS sequence"/>
</dbReference>
<dbReference type="InterPro" id="IPR006439">
    <property type="entry name" value="HAD-SF_hydro_IA"/>
</dbReference>
<dbReference type="PANTHER" id="PTHR47829:SF1">
    <property type="entry name" value="HAD FAMILY PHOSPHATASE"/>
    <property type="match status" value="1"/>
</dbReference>
<accession>A0AAN6JJQ1</accession>
<dbReference type="Pfam" id="PF00702">
    <property type="entry name" value="Hydrolase"/>
    <property type="match status" value="1"/>
</dbReference>
<dbReference type="InterPro" id="IPR023198">
    <property type="entry name" value="PGP-like_dom2"/>
</dbReference>
<dbReference type="InterPro" id="IPR023214">
    <property type="entry name" value="HAD_sf"/>
</dbReference>
<protein>
    <recommendedName>
        <fullName evidence="3">Epoxide hydrolase</fullName>
    </recommendedName>
</protein>
<keyword evidence="2" id="KW-1185">Reference proteome</keyword>